<reference evidence="3 5" key="2">
    <citation type="submission" date="2013-03" db="EMBL/GenBank/DDBJ databases">
        <title>The Genome Sequence of Enterococcus gilvus ATCC BAA-350 (PacBio/Illumina hybrid assembly).</title>
        <authorList>
            <consortium name="The Broad Institute Genomics Platform"/>
            <consortium name="The Broad Institute Genome Sequencing Center for Infectious Disease"/>
            <person name="Earl A."/>
            <person name="Russ C."/>
            <person name="Gilmore M."/>
            <person name="Surin D."/>
            <person name="Walker B."/>
            <person name="Young S."/>
            <person name="Zeng Q."/>
            <person name="Gargeya S."/>
            <person name="Fitzgerald M."/>
            <person name="Haas B."/>
            <person name="Abouelleil A."/>
            <person name="Allen A.W."/>
            <person name="Alvarado L."/>
            <person name="Arachchi H.M."/>
            <person name="Berlin A.M."/>
            <person name="Chapman S.B."/>
            <person name="Gainer-Dewar J."/>
            <person name="Goldberg J."/>
            <person name="Griggs A."/>
            <person name="Gujja S."/>
            <person name="Hansen M."/>
            <person name="Howarth C."/>
            <person name="Imamovic A."/>
            <person name="Ireland A."/>
            <person name="Larimer J."/>
            <person name="McCowan C."/>
            <person name="Murphy C."/>
            <person name="Pearson M."/>
            <person name="Poon T.W."/>
            <person name="Priest M."/>
            <person name="Roberts A."/>
            <person name="Saif S."/>
            <person name="Shea T."/>
            <person name="Sisk P."/>
            <person name="Sykes S."/>
            <person name="Wortman J."/>
            <person name="Nusbaum C."/>
            <person name="Birren B."/>
        </authorList>
    </citation>
    <scope>NUCLEOTIDE SEQUENCE [LARGE SCALE GENOMIC DNA]</scope>
    <source>
        <strain evidence="3 5">ATCC BAA-350</strain>
    </source>
</reference>
<protein>
    <submittedName>
        <fullName evidence="2">Uncharacterized protein</fullName>
    </submittedName>
</protein>
<evidence type="ECO:0000256" key="1">
    <source>
        <dbReference type="SAM" id="Coils"/>
    </source>
</evidence>
<keyword evidence="1" id="KW-0175">Coiled coil</keyword>
<dbReference type="Proteomes" id="UP000014160">
    <property type="component" value="Unassembled WGS sequence"/>
</dbReference>
<proteinExistence type="predicted"/>
<comment type="caution">
    <text evidence="2">The sequence shown here is derived from an EMBL/GenBank/DDBJ whole genome shotgun (WGS) entry which is preliminary data.</text>
</comment>
<evidence type="ECO:0000313" key="3">
    <source>
        <dbReference type="EMBL" id="EOW80794.1"/>
    </source>
</evidence>
<feature type="coiled-coil region" evidence="1">
    <location>
        <begin position="50"/>
        <end position="292"/>
    </location>
</feature>
<evidence type="ECO:0000313" key="5">
    <source>
        <dbReference type="Proteomes" id="UP000014160"/>
    </source>
</evidence>
<dbReference type="eggNOG" id="COG1196">
    <property type="taxonomic scope" value="Bacteria"/>
</dbReference>
<sequence length="360" mass="42271">MSALQKKSGWFFNKNIIDEINSVPEDMVKDNEQNVTSLPEKLTTKQSGEIKELKRLIFEKEQVFQNYKKEMATKNQQLTKENENYRQSVLRMGEEKVQNGRQIQDLETEVRRLQREIHRLEENKEMRTLEENLTQAKKEIDSLRSSLDHLRSVEAEVQESKQKYNELLMERNAESGQRQEKISGLEKQLEALTAEMTKSEEQVLQLDQLVNEKNQLIEQLLQEQEQQNIAIEGEVVSELQHQLMVIQKENDQLKQDAILSQQEIGEVLISARKQANRMVEKAKLDAQRIIQNSESEMQTIHDRAKEISFEVEESRQAILGIYEELKSRTDQLMLRKLPNTEEVKERYDFSKTTIMAHKDA</sequence>
<dbReference type="AlphaFoldDB" id="R2V8D1"/>
<dbReference type="EMBL" id="AJDQ01000012">
    <property type="protein sequence ID" value="EOI53931.1"/>
    <property type="molecule type" value="Genomic_DNA"/>
</dbReference>
<accession>R2V8D1</accession>
<keyword evidence="5" id="KW-1185">Reference proteome</keyword>
<name>R2V8D1_9ENTE</name>
<dbReference type="OrthoDB" id="2177646at2"/>
<evidence type="ECO:0000313" key="2">
    <source>
        <dbReference type="EMBL" id="EOI53931.1"/>
    </source>
</evidence>
<dbReference type="Proteomes" id="UP000013750">
    <property type="component" value="Unassembled WGS sequence"/>
</dbReference>
<dbReference type="EMBL" id="ASWH01000001">
    <property type="protein sequence ID" value="EOW80794.1"/>
    <property type="molecule type" value="Genomic_DNA"/>
</dbReference>
<dbReference type="PATRIC" id="fig|1158614.3.peg.3877"/>
<reference evidence="2 4" key="1">
    <citation type="submission" date="2013-02" db="EMBL/GenBank/DDBJ databases">
        <title>The Genome Sequence of Enterococcus gilvus ATCC BAA-350.</title>
        <authorList>
            <consortium name="The Broad Institute Genome Sequencing Platform"/>
            <consortium name="The Broad Institute Genome Sequencing Center for Infectious Disease"/>
            <person name="Earl A.M."/>
            <person name="Gilmore M.S."/>
            <person name="Lebreton F."/>
            <person name="Walker B."/>
            <person name="Young S.K."/>
            <person name="Zeng Q."/>
            <person name="Gargeya S."/>
            <person name="Fitzgerald M."/>
            <person name="Haas B."/>
            <person name="Abouelleil A."/>
            <person name="Alvarado L."/>
            <person name="Arachchi H.M."/>
            <person name="Berlin A.M."/>
            <person name="Chapman S.B."/>
            <person name="Dewar J."/>
            <person name="Goldberg J."/>
            <person name="Griggs A."/>
            <person name="Gujja S."/>
            <person name="Hansen M."/>
            <person name="Howarth C."/>
            <person name="Imamovic A."/>
            <person name="Larimer J."/>
            <person name="McCowan C."/>
            <person name="Murphy C."/>
            <person name="Neiman D."/>
            <person name="Pearson M."/>
            <person name="Priest M."/>
            <person name="Roberts A."/>
            <person name="Saif S."/>
            <person name="Shea T."/>
            <person name="Sisk P."/>
            <person name="Sykes S."/>
            <person name="Wortman J."/>
            <person name="Nusbaum C."/>
            <person name="Birren B."/>
        </authorList>
    </citation>
    <scope>NUCLEOTIDE SEQUENCE [LARGE SCALE GENOMIC DNA]</scope>
    <source>
        <strain evidence="2 4">ATCC BAA-350</strain>
    </source>
</reference>
<organism evidence="2 4">
    <name type="scientific">Enterococcus gilvus ATCC BAA-350</name>
    <dbReference type="NCBI Taxonomy" id="1158614"/>
    <lineage>
        <taxon>Bacteria</taxon>
        <taxon>Bacillati</taxon>
        <taxon>Bacillota</taxon>
        <taxon>Bacilli</taxon>
        <taxon>Lactobacillales</taxon>
        <taxon>Enterococcaceae</taxon>
        <taxon>Enterococcus</taxon>
    </lineage>
</organism>
<dbReference type="HOGENOM" id="CLU_768910_0_0_9"/>
<dbReference type="RefSeq" id="WP_010782212.1">
    <property type="nucleotide sequence ID" value="NZ_ASWH01000001.1"/>
</dbReference>
<gene>
    <name evidence="3" type="ORF">I592_00078</name>
    <name evidence="2" type="ORF">UKC_03884</name>
</gene>
<evidence type="ECO:0000313" key="4">
    <source>
        <dbReference type="Proteomes" id="UP000013750"/>
    </source>
</evidence>